<feature type="compositionally biased region" description="Basic and acidic residues" evidence="2">
    <location>
        <begin position="111"/>
        <end position="123"/>
    </location>
</feature>
<evidence type="ECO:0000259" key="3">
    <source>
        <dbReference type="Pfam" id="PF19036"/>
    </source>
</evidence>
<accession>C4J0I4</accession>
<protein>
    <recommendedName>
        <fullName evidence="1">Vacuolar fusion protein MON1 homolog</fullName>
    </recommendedName>
</protein>
<dbReference type="GO" id="GO:0006623">
    <property type="term" value="P:protein targeting to vacuole"/>
    <property type="evidence" value="ECO:0007669"/>
    <property type="project" value="UniProtKB-UniRule"/>
</dbReference>
<feature type="compositionally biased region" description="Low complexity" evidence="2">
    <location>
        <begin position="51"/>
        <end position="62"/>
    </location>
</feature>
<feature type="compositionally biased region" description="Low complexity" evidence="2">
    <location>
        <begin position="418"/>
        <end position="439"/>
    </location>
</feature>
<name>C4J0I4_MAIZE</name>
<dbReference type="Pfam" id="PF19037">
    <property type="entry name" value="Fuz_longin_2"/>
    <property type="match status" value="1"/>
</dbReference>
<dbReference type="Pfam" id="PF19036">
    <property type="entry name" value="Fuz_longin_1"/>
    <property type="match status" value="1"/>
</dbReference>
<dbReference type="ExpressionAtlas" id="C4J0I4">
    <property type="expression patterns" value="baseline and differential"/>
</dbReference>
<evidence type="ECO:0000256" key="2">
    <source>
        <dbReference type="SAM" id="MobiDB-lite"/>
    </source>
</evidence>
<feature type="region of interest" description="Disordered" evidence="2">
    <location>
        <begin position="30"/>
        <end position="126"/>
    </location>
</feature>
<dbReference type="PANTHER" id="PTHR13027">
    <property type="entry name" value="SAND PROTEIN-RELATED"/>
    <property type="match status" value="1"/>
</dbReference>
<evidence type="ECO:0000313" key="5">
    <source>
        <dbReference type="EMBL" id="ACR34684.1"/>
    </source>
</evidence>
<evidence type="ECO:0000256" key="1">
    <source>
        <dbReference type="RuleBase" id="RU367048"/>
    </source>
</evidence>
<feature type="domain" description="FUZ/MON1/HPS1 first Longin" evidence="3">
    <location>
        <begin position="133"/>
        <end position="251"/>
    </location>
</feature>
<dbReference type="PRINTS" id="PR01546">
    <property type="entry name" value="YEAST73DUF"/>
</dbReference>
<comment type="function">
    <text evidence="1">Plays an important role in membrane trafficking through the secretory apparatus.</text>
</comment>
<dbReference type="AlphaFoldDB" id="C4J0I4"/>
<dbReference type="InterPro" id="IPR043972">
    <property type="entry name" value="FUZ/MON1/HPS1_longin_1"/>
</dbReference>
<feature type="compositionally biased region" description="Basic and acidic residues" evidence="2">
    <location>
        <begin position="65"/>
        <end position="74"/>
    </location>
</feature>
<organism evidence="5">
    <name type="scientific">Zea mays</name>
    <name type="common">Maize</name>
    <dbReference type="NCBI Taxonomy" id="4577"/>
    <lineage>
        <taxon>Eukaryota</taxon>
        <taxon>Viridiplantae</taxon>
        <taxon>Streptophyta</taxon>
        <taxon>Embryophyta</taxon>
        <taxon>Tracheophyta</taxon>
        <taxon>Spermatophyta</taxon>
        <taxon>Magnoliopsida</taxon>
        <taxon>Liliopsida</taxon>
        <taxon>Poales</taxon>
        <taxon>Poaceae</taxon>
        <taxon>PACMAD clade</taxon>
        <taxon>Panicoideae</taxon>
        <taxon>Andropogonodae</taxon>
        <taxon>Andropogoneae</taxon>
        <taxon>Tripsacinae</taxon>
        <taxon>Zea</taxon>
    </lineage>
</organism>
<dbReference type="EMBL" id="BT084331">
    <property type="protein sequence ID" value="ACR34684.1"/>
    <property type="molecule type" value="mRNA"/>
</dbReference>
<dbReference type="GO" id="GO:0016192">
    <property type="term" value="P:vesicle-mediated transport"/>
    <property type="evidence" value="ECO:0007669"/>
    <property type="project" value="InterPro"/>
</dbReference>
<comment type="similarity">
    <text evidence="1">Belongs to the MON1/SAND family.</text>
</comment>
<sequence length="455" mass="50149">MDPPNPNPNDAPSLPAESAARLAALSLCGTRDLPPDFHTAEILDDDEGYLTSASRGGSSTSAWKEAPEGLHDDDKDGDDVSQPSPRSSGYAGERGSSLDDDADPDPDPDQDWARGKKHPHEDDASSSWRKRKKHFFILSNSGKPIYSRYGDEHKLAGFSATLQAIISFVENSGDHIKFVRAGKHQIVFLVKGPIYLVCISCTEESYEGLRGQLELMYGQLLLILTKSVNKCFEKNPRFDMATLLGGTDAVFLSLIHAFSWNPATFLHAYTCLPLAQSTRQAASAVLQDIADSGVLFALLMCEHKVISLVGAQKATLHPDDILLLANFILSSGSFRTSESFVPICLPRYNPMAYLHAYVHFFDEHTYVTLLTTRSDAFYDLKDSRAHIQNALLKSNVLIEVQRSLHENALRVEDLPTNPSSQSASHPPESSQDISSQSLSSEMAIGRTRWTMAFYI</sequence>
<proteinExistence type="evidence at transcript level"/>
<reference evidence="5" key="1">
    <citation type="journal article" date="2009" name="PLoS Genet.">
        <title>Sequencing, mapping, and analysis of 27,455 maize full-length cDNAs.</title>
        <authorList>
            <person name="Soderlund C."/>
            <person name="Descour A."/>
            <person name="Kudrna D."/>
            <person name="Bomhoff M."/>
            <person name="Boyd L."/>
            <person name="Currie J."/>
            <person name="Angelova A."/>
            <person name="Collura K."/>
            <person name="Wissotski M."/>
            <person name="Ashley E."/>
            <person name="Morrow D."/>
            <person name="Fernandes J."/>
            <person name="Walbot V."/>
            <person name="Yu Y."/>
        </authorList>
    </citation>
    <scope>NUCLEOTIDE SEQUENCE</scope>
    <source>
        <strain evidence="5">B73</strain>
    </source>
</reference>
<feature type="region of interest" description="Disordered" evidence="2">
    <location>
        <begin position="414"/>
        <end position="439"/>
    </location>
</feature>
<evidence type="ECO:0000259" key="4">
    <source>
        <dbReference type="Pfam" id="PF19037"/>
    </source>
</evidence>
<dbReference type="InterPro" id="IPR043971">
    <property type="entry name" value="FUZ/MON1/HPS1_longin_2"/>
</dbReference>
<feature type="domain" description="FUZ/MON1/HPS1 second Longin" evidence="4">
    <location>
        <begin position="293"/>
        <end position="385"/>
    </location>
</feature>
<feature type="compositionally biased region" description="Acidic residues" evidence="2">
    <location>
        <begin position="98"/>
        <end position="110"/>
    </location>
</feature>
<dbReference type="PANTHER" id="PTHR13027:SF7">
    <property type="entry name" value="VACUOLAR FUSION PROTEIN MON1 HOMOLOG"/>
    <property type="match status" value="1"/>
</dbReference>
<dbReference type="InterPro" id="IPR004353">
    <property type="entry name" value="Mon1"/>
</dbReference>